<dbReference type="RefSeq" id="WP_208152411.1">
    <property type="nucleotide sequence ID" value="NZ_JAGEVF010000002.1"/>
</dbReference>
<feature type="signal peptide" evidence="1">
    <location>
        <begin position="1"/>
        <end position="21"/>
    </location>
</feature>
<keyword evidence="1" id="KW-0732">Signal</keyword>
<protein>
    <submittedName>
        <fullName evidence="3">Nuclear transport factor 2 family protein</fullName>
    </submittedName>
</protein>
<dbReference type="Gene3D" id="3.10.450.50">
    <property type="match status" value="1"/>
</dbReference>
<proteinExistence type="predicted"/>
<gene>
    <name evidence="3" type="ORF">J4050_02675</name>
</gene>
<organism evidence="3 4">
    <name type="scientific">Winogradskyella pelagia</name>
    <dbReference type="NCBI Taxonomy" id="2819984"/>
    <lineage>
        <taxon>Bacteria</taxon>
        <taxon>Pseudomonadati</taxon>
        <taxon>Bacteroidota</taxon>
        <taxon>Flavobacteriia</taxon>
        <taxon>Flavobacteriales</taxon>
        <taxon>Flavobacteriaceae</taxon>
        <taxon>Winogradskyella</taxon>
    </lineage>
</organism>
<dbReference type="InterPro" id="IPR027843">
    <property type="entry name" value="DUF4440"/>
</dbReference>
<feature type="domain" description="DUF4440" evidence="2">
    <location>
        <begin position="43"/>
        <end position="151"/>
    </location>
</feature>
<dbReference type="SUPFAM" id="SSF54427">
    <property type="entry name" value="NTF2-like"/>
    <property type="match status" value="1"/>
</dbReference>
<dbReference type="InterPro" id="IPR032710">
    <property type="entry name" value="NTF2-like_dom_sf"/>
</dbReference>
<feature type="chain" id="PRO_5046659832" evidence="1">
    <location>
        <begin position="22"/>
        <end position="158"/>
    </location>
</feature>
<name>A0ABS3SYV2_9FLAO</name>
<dbReference type="PROSITE" id="PS51257">
    <property type="entry name" value="PROKAR_LIPOPROTEIN"/>
    <property type="match status" value="1"/>
</dbReference>
<accession>A0ABS3SYV2</accession>
<dbReference type="EMBL" id="JAGEVF010000002">
    <property type="protein sequence ID" value="MBO3115632.1"/>
    <property type="molecule type" value="Genomic_DNA"/>
</dbReference>
<evidence type="ECO:0000259" key="2">
    <source>
        <dbReference type="Pfam" id="PF14534"/>
    </source>
</evidence>
<evidence type="ECO:0000256" key="1">
    <source>
        <dbReference type="SAM" id="SignalP"/>
    </source>
</evidence>
<keyword evidence="4" id="KW-1185">Reference proteome</keyword>
<comment type="caution">
    <text evidence="3">The sequence shown here is derived from an EMBL/GenBank/DDBJ whole genome shotgun (WGS) entry which is preliminary data.</text>
</comment>
<dbReference type="Pfam" id="PF14534">
    <property type="entry name" value="DUF4440"/>
    <property type="match status" value="1"/>
</dbReference>
<dbReference type="Proteomes" id="UP000676776">
    <property type="component" value="Unassembled WGS sequence"/>
</dbReference>
<evidence type="ECO:0000313" key="4">
    <source>
        <dbReference type="Proteomes" id="UP000676776"/>
    </source>
</evidence>
<reference evidence="3 4" key="1">
    <citation type="submission" date="2021-03" db="EMBL/GenBank/DDBJ databases">
        <title>Winogradskyella sp. nov., isolated from costal sediment.</title>
        <authorList>
            <person name="Gao C."/>
        </authorList>
    </citation>
    <scope>NUCLEOTIDE SEQUENCE [LARGE SCALE GENOMIC DNA]</scope>
    <source>
        <strain evidence="3 4">DF17</strain>
    </source>
</reference>
<evidence type="ECO:0000313" key="3">
    <source>
        <dbReference type="EMBL" id="MBO3115632.1"/>
    </source>
</evidence>
<sequence length="158" mass="17863">MKYFVICILSCLFISCISVKADVTTTESPSSYLDSPSLAEAAIRLVLEQQTKTWNEQDIEGFMETYWKSDNLKFYGKSGLTRGWDATLARYKMNFPTKAESGTLSFDITDISKIEANAYWVMGQFHLDRDAGNADGIFMLVFKKIDGQWKIVADMSCS</sequence>